<proteinExistence type="inferred from homology"/>
<evidence type="ECO:0000313" key="6">
    <source>
        <dbReference type="Proteomes" id="UP000515819"/>
    </source>
</evidence>
<evidence type="ECO:0000313" key="5">
    <source>
        <dbReference type="EMBL" id="QNL98924.1"/>
    </source>
</evidence>
<dbReference type="InterPro" id="IPR036390">
    <property type="entry name" value="WH_DNA-bd_sf"/>
</dbReference>
<dbReference type="RefSeq" id="WP_181985499.1">
    <property type="nucleotide sequence ID" value="NZ_CP060632.1"/>
</dbReference>
<sequence length="331" mass="37185">MKNKESRVGNMAVRDEIIKTLEENRGTYLSGEQLAKKLSVSRAAVWKAIRKLQEDGFAIEGVNNKGYKLAEDTDVLSVQGTAKYLDVECPVRLEVFRCINSTNLALRERTQEEEGLVLAAMEQTNGLGRLGRSFMSPANTGIYFSILLKPQIANQEVTLLTTIAAVAVCEAIEKYTDKKPQIKWVNDIFIDSHKVCGILTQAAFQMENLDPEYVIVGIGINLYMPTEGFGKELENIAGSVLQEQSGDIKNKILAETLNRYFYYYKNFAKKEFIAEYKKRSLVLGKGIRVVTKDGERKATALDIDDMCHLLVEYEDGTRENLSTGEISIRLQ</sequence>
<comment type="similarity">
    <text evidence="3">Belongs to the biotin--protein ligase family.</text>
</comment>
<keyword evidence="3" id="KW-0805">Transcription regulation</keyword>
<dbReference type="Gene3D" id="1.10.10.10">
    <property type="entry name" value="Winged helix-like DNA-binding domain superfamily/Winged helix DNA-binding domain"/>
    <property type="match status" value="1"/>
</dbReference>
<dbReference type="Pfam" id="PF08279">
    <property type="entry name" value="HTH_11"/>
    <property type="match status" value="1"/>
</dbReference>
<feature type="binding site" evidence="3">
    <location>
        <begin position="101"/>
        <end position="103"/>
    </location>
    <ligand>
        <name>biotin</name>
        <dbReference type="ChEBI" id="CHEBI:57586"/>
    </ligand>
</feature>
<dbReference type="GO" id="GO:0005524">
    <property type="term" value="F:ATP binding"/>
    <property type="evidence" value="ECO:0007669"/>
    <property type="project" value="UniProtKB-UniRule"/>
</dbReference>
<dbReference type="GO" id="GO:0016740">
    <property type="term" value="F:transferase activity"/>
    <property type="evidence" value="ECO:0007669"/>
    <property type="project" value="UniProtKB-ARBA"/>
</dbReference>
<dbReference type="InterPro" id="IPR003142">
    <property type="entry name" value="BPL_C"/>
</dbReference>
<dbReference type="GO" id="GO:0009249">
    <property type="term" value="P:protein lipoylation"/>
    <property type="evidence" value="ECO:0007669"/>
    <property type="project" value="UniProtKB-ARBA"/>
</dbReference>
<dbReference type="InterPro" id="IPR004143">
    <property type="entry name" value="BPL_LPL_catalytic"/>
</dbReference>
<dbReference type="HAMAP" id="MF_00978">
    <property type="entry name" value="Bifunct_BirA"/>
    <property type="match status" value="1"/>
</dbReference>
<dbReference type="SUPFAM" id="SSF55681">
    <property type="entry name" value="Class II aaRS and biotin synthetases"/>
    <property type="match status" value="1"/>
</dbReference>
<comment type="function">
    <text evidence="3">Acts both as a biotin--[acetyl-CoA-carboxylase] ligase and a repressor.</text>
</comment>
<feature type="domain" description="BPL/LPL catalytic" evidence="4">
    <location>
        <begin position="89"/>
        <end position="265"/>
    </location>
</feature>
<dbReference type="PANTHER" id="PTHR12835">
    <property type="entry name" value="BIOTIN PROTEIN LIGASE"/>
    <property type="match status" value="1"/>
</dbReference>
<dbReference type="GO" id="GO:0003677">
    <property type="term" value="F:DNA binding"/>
    <property type="evidence" value="ECO:0007669"/>
    <property type="project" value="UniProtKB-UniRule"/>
</dbReference>
<feature type="binding site" evidence="3">
    <location>
        <position position="123"/>
    </location>
    <ligand>
        <name>biotin</name>
        <dbReference type="ChEBI" id="CHEBI:57586"/>
    </ligand>
</feature>
<dbReference type="InterPro" id="IPR030855">
    <property type="entry name" value="Bifunct_BirA"/>
</dbReference>
<dbReference type="CDD" id="cd16442">
    <property type="entry name" value="BPL"/>
    <property type="match status" value="1"/>
</dbReference>
<dbReference type="InterPro" id="IPR004408">
    <property type="entry name" value="Biotin_CoA_COase_ligase"/>
</dbReference>
<dbReference type="InterPro" id="IPR013196">
    <property type="entry name" value="HTH_11"/>
</dbReference>
<dbReference type="GO" id="GO:0005737">
    <property type="term" value="C:cytoplasm"/>
    <property type="evidence" value="ECO:0007669"/>
    <property type="project" value="TreeGrafter"/>
</dbReference>
<dbReference type="EC" id="6.3.4.15" evidence="3"/>
<dbReference type="Proteomes" id="UP000515819">
    <property type="component" value="Chromosome"/>
</dbReference>
<dbReference type="KEGG" id="wcp:H9Q76_09225"/>
<comment type="caution">
    <text evidence="3">Lacks conserved residue(s) required for the propagation of feature annotation.</text>
</comment>
<dbReference type="GO" id="GO:0006355">
    <property type="term" value="P:regulation of DNA-templated transcription"/>
    <property type="evidence" value="ECO:0007669"/>
    <property type="project" value="UniProtKB-UniRule"/>
</dbReference>
<keyword evidence="3" id="KW-0238">DNA-binding</keyword>
<dbReference type="PROSITE" id="PS51733">
    <property type="entry name" value="BPL_LPL_CATALYTIC"/>
    <property type="match status" value="1"/>
</dbReference>
<keyword evidence="3" id="KW-0067">ATP-binding</keyword>
<evidence type="ECO:0000256" key="1">
    <source>
        <dbReference type="ARBA" id="ARBA00022598"/>
    </source>
</evidence>
<accession>A0A7G9FK43</accession>
<name>A0A7G9FK43_9FIRM</name>
<dbReference type="InterPro" id="IPR036388">
    <property type="entry name" value="WH-like_DNA-bd_sf"/>
</dbReference>
<keyword evidence="6" id="KW-1185">Reference proteome</keyword>
<comment type="catalytic activity">
    <reaction evidence="3">
        <text>biotin + L-lysyl-[protein] + ATP = N(6)-biotinyl-L-lysyl-[protein] + AMP + diphosphate + H(+)</text>
        <dbReference type="Rhea" id="RHEA:11756"/>
        <dbReference type="Rhea" id="RHEA-COMP:9752"/>
        <dbReference type="Rhea" id="RHEA-COMP:10505"/>
        <dbReference type="ChEBI" id="CHEBI:15378"/>
        <dbReference type="ChEBI" id="CHEBI:29969"/>
        <dbReference type="ChEBI" id="CHEBI:30616"/>
        <dbReference type="ChEBI" id="CHEBI:33019"/>
        <dbReference type="ChEBI" id="CHEBI:57586"/>
        <dbReference type="ChEBI" id="CHEBI:83144"/>
        <dbReference type="ChEBI" id="CHEBI:456215"/>
        <dbReference type="EC" id="6.3.4.15"/>
    </reaction>
</comment>
<dbReference type="NCBIfam" id="TIGR00121">
    <property type="entry name" value="birA_ligase"/>
    <property type="match status" value="1"/>
</dbReference>
<dbReference type="Pfam" id="PF03099">
    <property type="entry name" value="BPL_LplA_LipB"/>
    <property type="match status" value="1"/>
</dbReference>
<feature type="binding site" evidence="3">
    <location>
        <position position="194"/>
    </location>
    <ligand>
        <name>biotin</name>
        <dbReference type="ChEBI" id="CHEBI:57586"/>
    </ligand>
</feature>
<evidence type="ECO:0000256" key="3">
    <source>
        <dbReference type="HAMAP-Rule" id="MF_00978"/>
    </source>
</evidence>
<dbReference type="GO" id="GO:0004077">
    <property type="term" value="F:biotin--[biotin carboxyl-carrier protein] ligase activity"/>
    <property type="evidence" value="ECO:0007669"/>
    <property type="project" value="UniProtKB-UniRule"/>
</dbReference>
<keyword evidence="3" id="KW-0678">Repressor</keyword>
<protein>
    <recommendedName>
        <fullName evidence="3">Bifunctional ligase/repressor BirA</fullName>
    </recommendedName>
    <alternativeName>
        <fullName evidence="3">Biotin--[acetyl-CoA-carboxylase] ligase</fullName>
        <ecNumber evidence="3">6.3.4.15</ecNumber>
    </alternativeName>
    <alternativeName>
        <fullName evidence="3">Biotin--protein ligase</fullName>
    </alternativeName>
    <alternativeName>
        <fullName evidence="3">Biotin-[acetyl-CoA carboxylase] synthetase</fullName>
    </alternativeName>
</protein>
<keyword evidence="3" id="KW-0804">Transcription</keyword>
<reference evidence="5 6" key="1">
    <citation type="submission" date="2020-08" db="EMBL/GenBank/DDBJ databases">
        <authorList>
            <person name="Liu C."/>
            <person name="Sun Q."/>
        </authorList>
    </citation>
    <scope>NUCLEOTIDE SEQUENCE [LARGE SCALE GENOMIC DNA]</scope>
    <source>
        <strain evidence="5 6">NSJ-4</strain>
    </source>
</reference>
<keyword evidence="2 3" id="KW-0092">Biotin</keyword>
<keyword evidence="1 3" id="KW-0436">Ligase</keyword>
<dbReference type="EMBL" id="CP060632">
    <property type="protein sequence ID" value="QNL98924.1"/>
    <property type="molecule type" value="Genomic_DNA"/>
</dbReference>
<gene>
    <name evidence="3" type="primary">birA</name>
    <name evidence="5" type="ORF">H9Q76_09225</name>
</gene>
<dbReference type="SUPFAM" id="SSF46785">
    <property type="entry name" value="Winged helix' DNA-binding domain"/>
    <property type="match status" value="1"/>
</dbReference>
<feature type="DNA-binding region" description="H-T-H motif" evidence="3">
    <location>
        <begin position="31"/>
        <end position="50"/>
    </location>
</feature>
<dbReference type="Pfam" id="PF02237">
    <property type="entry name" value="BPL_C"/>
    <property type="match status" value="1"/>
</dbReference>
<keyword evidence="3" id="KW-0547">Nucleotide-binding</keyword>
<evidence type="ECO:0000256" key="2">
    <source>
        <dbReference type="ARBA" id="ARBA00023267"/>
    </source>
</evidence>
<dbReference type="PANTHER" id="PTHR12835:SF5">
    <property type="entry name" value="BIOTIN--PROTEIN LIGASE"/>
    <property type="match status" value="1"/>
</dbReference>
<dbReference type="Gene3D" id="2.30.30.100">
    <property type="match status" value="1"/>
</dbReference>
<organism evidence="5 6">
    <name type="scientific">Wujia chipingensis</name>
    <dbReference type="NCBI Taxonomy" id="2763670"/>
    <lineage>
        <taxon>Bacteria</taxon>
        <taxon>Bacillati</taxon>
        <taxon>Bacillota</taxon>
        <taxon>Clostridia</taxon>
        <taxon>Lachnospirales</taxon>
        <taxon>Lachnospiraceae</taxon>
        <taxon>Wujia</taxon>
    </lineage>
</organism>
<dbReference type="InterPro" id="IPR045864">
    <property type="entry name" value="aa-tRNA-synth_II/BPL/LPL"/>
</dbReference>
<dbReference type="AlphaFoldDB" id="A0A7G9FK43"/>
<dbReference type="Gene3D" id="3.30.930.10">
    <property type="entry name" value="Bira Bifunctional Protein, Domain 2"/>
    <property type="match status" value="1"/>
</dbReference>
<evidence type="ECO:0000259" key="4">
    <source>
        <dbReference type="PROSITE" id="PS51733"/>
    </source>
</evidence>